<keyword evidence="2" id="KW-1185">Reference proteome</keyword>
<dbReference type="Gramene" id="EES15443">
    <property type="protein sequence ID" value="EES15443"/>
    <property type="gene ID" value="SORBI_3007G204350"/>
</dbReference>
<proteinExistence type="predicted"/>
<dbReference type="OrthoDB" id="1909293at2759"/>
<reference evidence="1 2" key="1">
    <citation type="journal article" date="2009" name="Nature">
        <title>The Sorghum bicolor genome and the diversification of grasses.</title>
        <authorList>
            <person name="Paterson A.H."/>
            <person name="Bowers J.E."/>
            <person name="Bruggmann R."/>
            <person name="Dubchak I."/>
            <person name="Grimwood J."/>
            <person name="Gundlach H."/>
            <person name="Haberer G."/>
            <person name="Hellsten U."/>
            <person name="Mitros T."/>
            <person name="Poliakov A."/>
            <person name="Schmutz J."/>
            <person name="Spannagl M."/>
            <person name="Tang H."/>
            <person name="Wang X."/>
            <person name="Wicker T."/>
            <person name="Bharti A.K."/>
            <person name="Chapman J."/>
            <person name="Feltus F.A."/>
            <person name="Gowik U."/>
            <person name="Grigoriev I.V."/>
            <person name="Lyons E."/>
            <person name="Maher C.A."/>
            <person name="Martis M."/>
            <person name="Narechania A."/>
            <person name="Otillar R.P."/>
            <person name="Penning B.W."/>
            <person name="Salamov A.A."/>
            <person name="Wang Y."/>
            <person name="Zhang L."/>
            <person name="Carpita N.C."/>
            <person name="Freeling M."/>
            <person name="Gingle A.R."/>
            <person name="Hash C.T."/>
            <person name="Keller B."/>
            <person name="Klein P."/>
            <person name="Kresovich S."/>
            <person name="McCann M.C."/>
            <person name="Ming R."/>
            <person name="Peterson D.G."/>
            <person name="Mehboob-ur-Rahman"/>
            <person name="Ware D."/>
            <person name="Westhoff P."/>
            <person name="Mayer K.F."/>
            <person name="Messing J."/>
            <person name="Rokhsar D.S."/>
        </authorList>
    </citation>
    <scope>NUCLEOTIDE SEQUENCE [LARGE SCALE GENOMIC DNA]</scope>
    <source>
        <strain evidence="2">cv. BTx623</strain>
    </source>
</reference>
<sequence length="69" mass="7824">MVMKSIFDDEPVLKTTDRMMERISSCTKPLVKSPSHIVVYFSADHNHRSINLNEHDDGKGDEAVLPKLV</sequence>
<dbReference type="AlphaFoldDB" id="C5YJA7"/>
<organism evidence="1 2">
    <name type="scientific">Sorghum bicolor</name>
    <name type="common">Sorghum</name>
    <name type="synonym">Sorghum vulgare</name>
    <dbReference type="NCBI Taxonomy" id="4558"/>
    <lineage>
        <taxon>Eukaryota</taxon>
        <taxon>Viridiplantae</taxon>
        <taxon>Streptophyta</taxon>
        <taxon>Embryophyta</taxon>
        <taxon>Tracheophyta</taxon>
        <taxon>Spermatophyta</taxon>
        <taxon>Magnoliopsida</taxon>
        <taxon>Liliopsida</taxon>
        <taxon>Poales</taxon>
        <taxon>Poaceae</taxon>
        <taxon>PACMAD clade</taxon>
        <taxon>Panicoideae</taxon>
        <taxon>Andropogonodae</taxon>
        <taxon>Andropogoneae</taxon>
        <taxon>Sorghinae</taxon>
        <taxon>Sorghum</taxon>
    </lineage>
</organism>
<dbReference type="Proteomes" id="UP000000768">
    <property type="component" value="Chromosome 7"/>
</dbReference>
<dbReference type="HOGENOM" id="CLU_011822_1_1_1"/>
<dbReference type="InParanoid" id="C5YJA7"/>
<evidence type="ECO:0000313" key="2">
    <source>
        <dbReference type="Proteomes" id="UP000000768"/>
    </source>
</evidence>
<accession>C5YJA7</accession>
<evidence type="ECO:0000313" key="1">
    <source>
        <dbReference type="EMBL" id="EES15443.2"/>
    </source>
</evidence>
<dbReference type="KEGG" id="sbi:8067021"/>
<gene>
    <name evidence="1" type="ORF">SORBI_3007G204350</name>
</gene>
<name>C5YJA7_SORBI</name>
<dbReference type="EMBL" id="CM000766">
    <property type="protein sequence ID" value="EES15443.2"/>
    <property type="molecule type" value="Genomic_DNA"/>
</dbReference>
<reference evidence="2" key="2">
    <citation type="journal article" date="2018" name="Plant J.">
        <title>The Sorghum bicolor reference genome: improved assembly, gene annotations, a transcriptome atlas, and signatures of genome organization.</title>
        <authorList>
            <person name="McCormick R.F."/>
            <person name="Truong S.K."/>
            <person name="Sreedasyam A."/>
            <person name="Jenkins J."/>
            <person name="Shu S."/>
            <person name="Sims D."/>
            <person name="Kennedy M."/>
            <person name="Amirebrahimi M."/>
            <person name="Weers B.D."/>
            <person name="McKinley B."/>
            <person name="Mattison A."/>
            <person name="Morishige D.T."/>
            <person name="Grimwood J."/>
            <person name="Schmutz J."/>
            <person name="Mullet J.E."/>
        </authorList>
    </citation>
    <scope>NUCLEOTIDE SEQUENCE [LARGE SCALE GENOMIC DNA]</scope>
    <source>
        <strain evidence="2">cv. BTx623</strain>
    </source>
</reference>
<protein>
    <submittedName>
        <fullName evidence="1">Uncharacterized protein</fullName>
    </submittedName>
</protein>